<organism evidence="8 9">
    <name type="scientific">Mya arenaria</name>
    <name type="common">Soft-shell clam</name>
    <dbReference type="NCBI Taxonomy" id="6604"/>
    <lineage>
        <taxon>Eukaryota</taxon>
        <taxon>Metazoa</taxon>
        <taxon>Spiralia</taxon>
        <taxon>Lophotrochozoa</taxon>
        <taxon>Mollusca</taxon>
        <taxon>Bivalvia</taxon>
        <taxon>Autobranchia</taxon>
        <taxon>Heteroconchia</taxon>
        <taxon>Euheterodonta</taxon>
        <taxon>Imparidentia</taxon>
        <taxon>Neoheterodontei</taxon>
        <taxon>Myida</taxon>
        <taxon>Myoidea</taxon>
        <taxon>Myidae</taxon>
        <taxon>Mya</taxon>
    </lineage>
</organism>
<dbReference type="PANTHER" id="PTHR24207:SF2">
    <property type="entry name" value="ZYX102 PROTEIN"/>
    <property type="match status" value="1"/>
</dbReference>
<evidence type="ECO:0000256" key="2">
    <source>
        <dbReference type="ARBA" id="ARBA00022737"/>
    </source>
</evidence>
<evidence type="ECO:0000259" key="7">
    <source>
        <dbReference type="PROSITE" id="PS50023"/>
    </source>
</evidence>
<reference evidence="8" key="1">
    <citation type="submission" date="2022-11" db="EMBL/GenBank/DDBJ databases">
        <title>Centuries of genome instability and evolution in soft-shell clam transmissible cancer (bioRxiv).</title>
        <authorList>
            <person name="Hart S.F.M."/>
            <person name="Yonemitsu M.A."/>
            <person name="Giersch R.M."/>
            <person name="Beal B.F."/>
            <person name="Arriagada G."/>
            <person name="Davis B.W."/>
            <person name="Ostrander E.A."/>
            <person name="Goff S.P."/>
            <person name="Metzger M.J."/>
        </authorList>
    </citation>
    <scope>NUCLEOTIDE SEQUENCE</scope>
    <source>
        <strain evidence="8">MELC-2E11</strain>
        <tissue evidence="8">Siphon/mantle</tissue>
    </source>
</reference>
<dbReference type="InterPro" id="IPR001781">
    <property type="entry name" value="Znf_LIM"/>
</dbReference>
<evidence type="ECO:0000256" key="4">
    <source>
        <dbReference type="ARBA" id="ARBA00023038"/>
    </source>
</evidence>
<evidence type="ECO:0000313" key="8">
    <source>
        <dbReference type="EMBL" id="WAR14768.1"/>
    </source>
</evidence>
<feature type="compositionally biased region" description="Polar residues" evidence="6">
    <location>
        <begin position="153"/>
        <end position="163"/>
    </location>
</feature>
<keyword evidence="1 5" id="KW-0479">Metal-binding</keyword>
<feature type="compositionally biased region" description="Polar residues" evidence="6">
    <location>
        <begin position="172"/>
        <end position="182"/>
    </location>
</feature>
<feature type="compositionally biased region" description="Low complexity" evidence="6">
    <location>
        <begin position="190"/>
        <end position="200"/>
    </location>
</feature>
<dbReference type="CDD" id="cd09354">
    <property type="entry name" value="LIM2_LPP"/>
    <property type="match status" value="1"/>
</dbReference>
<name>A0ABY7F1Z8_MYAAR</name>
<feature type="compositionally biased region" description="Polar residues" evidence="6">
    <location>
        <begin position="243"/>
        <end position="263"/>
    </location>
</feature>
<evidence type="ECO:0000256" key="3">
    <source>
        <dbReference type="ARBA" id="ARBA00022833"/>
    </source>
</evidence>
<keyword evidence="3 5" id="KW-0862">Zinc</keyword>
<dbReference type="SUPFAM" id="SSF57716">
    <property type="entry name" value="Glucocorticoid receptor-like (DNA-binding domain)"/>
    <property type="match status" value="3"/>
</dbReference>
<dbReference type="Pfam" id="PF00412">
    <property type="entry name" value="LIM"/>
    <property type="match status" value="3"/>
</dbReference>
<dbReference type="PANTHER" id="PTHR24207">
    <property type="entry name" value="ZYX102 PROTEIN"/>
    <property type="match status" value="1"/>
</dbReference>
<accession>A0ABY7F1Z8</accession>
<dbReference type="Proteomes" id="UP001164746">
    <property type="component" value="Chromosome 9"/>
</dbReference>
<gene>
    <name evidence="8" type="ORF">MAR_004873</name>
</gene>
<keyword evidence="2" id="KW-0677">Repeat</keyword>
<dbReference type="EMBL" id="CP111020">
    <property type="protein sequence ID" value="WAR14768.1"/>
    <property type="molecule type" value="Genomic_DNA"/>
</dbReference>
<protein>
    <submittedName>
        <fullName evidence="8">LPP-like protein</fullName>
    </submittedName>
</protein>
<dbReference type="Gene3D" id="2.10.110.10">
    <property type="entry name" value="Cysteine Rich Protein"/>
    <property type="match status" value="3"/>
</dbReference>
<dbReference type="CDD" id="cd09350">
    <property type="entry name" value="LIM1_TRIP6"/>
    <property type="match status" value="1"/>
</dbReference>
<feature type="region of interest" description="Disordered" evidence="6">
    <location>
        <begin position="1"/>
        <end position="204"/>
    </location>
</feature>
<evidence type="ECO:0000313" key="9">
    <source>
        <dbReference type="Proteomes" id="UP001164746"/>
    </source>
</evidence>
<keyword evidence="4 5" id="KW-0440">LIM domain</keyword>
<proteinExistence type="predicted"/>
<evidence type="ECO:0000256" key="6">
    <source>
        <dbReference type="SAM" id="MobiDB-lite"/>
    </source>
</evidence>
<dbReference type="SMART" id="SM00132">
    <property type="entry name" value="LIM"/>
    <property type="match status" value="3"/>
</dbReference>
<feature type="compositionally biased region" description="Basic and acidic residues" evidence="6">
    <location>
        <begin position="71"/>
        <end position="81"/>
    </location>
</feature>
<feature type="compositionally biased region" description="Polar residues" evidence="6">
    <location>
        <begin position="121"/>
        <end position="133"/>
    </location>
</feature>
<evidence type="ECO:0000256" key="5">
    <source>
        <dbReference type="PROSITE-ProRule" id="PRU00125"/>
    </source>
</evidence>
<feature type="compositionally biased region" description="Gly residues" evidence="6">
    <location>
        <begin position="282"/>
        <end position="291"/>
    </location>
</feature>
<dbReference type="CDD" id="cd09357">
    <property type="entry name" value="LIM3_Zyxin_like"/>
    <property type="match status" value="1"/>
</dbReference>
<feature type="domain" description="LIM zinc-binding" evidence="7">
    <location>
        <begin position="354"/>
        <end position="414"/>
    </location>
</feature>
<feature type="region of interest" description="Disordered" evidence="6">
    <location>
        <begin position="243"/>
        <end position="291"/>
    </location>
</feature>
<dbReference type="PROSITE" id="PS50023">
    <property type="entry name" value="LIM_DOMAIN_2"/>
    <property type="match status" value="3"/>
</dbReference>
<sequence>MDLTDQDFQRLTLHESRSQITPPVGKKPAPTYRAGPAPYRSYHDNKEEFMPPPPPPTSAYMDQNFPPPPPETKENIYHEIQDADFPPPPLSSGQSDFRGPEPMYAGRSSGYTQYGGPAGSSYESRQEVQTLHQPSGRYEREVAVNLLPDPRRTPQTTHQQATMVATPASPAPNYSQYSSNRAPSPLAYTSSPSNQDGSSSGVTYASLADTGVTYAQVKPRSERAQPGPQMPIQIKVQDVHSDNTYMQPSPAQYQRHSPSQQSYAPPPIAPMQASRPSLDPRGGAGGEPRGGTGSICAKCGKKVVGESNGCTAMDQVFHIGCFICISCGTLLRGRSFYSMETKPHCEPCYLNTLEKCSICSKPVTDRLLRATGKPYHPACFTCVVCGISLDGIPFTVDATNQIHCIEDFHRKFAPRCCVCHKPIMPEQGQESTVRVVAMDKSFHIDCYRCEDCGDLLSSEAEGRGCYPLDDHILCKPCNAKRINALTTKLSTEL</sequence>
<evidence type="ECO:0000256" key="1">
    <source>
        <dbReference type="ARBA" id="ARBA00022723"/>
    </source>
</evidence>
<feature type="domain" description="LIM zinc-binding" evidence="7">
    <location>
        <begin position="415"/>
        <end position="484"/>
    </location>
</feature>
<keyword evidence="9" id="KW-1185">Reference proteome</keyword>
<feature type="domain" description="LIM zinc-binding" evidence="7">
    <location>
        <begin position="294"/>
        <end position="353"/>
    </location>
</feature>